<dbReference type="AlphaFoldDB" id="A0ABD0UJ28"/>
<keyword evidence="2" id="KW-1185">Reference proteome</keyword>
<proteinExistence type="predicted"/>
<comment type="caution">
    <text evidence="1">The sequence shown here is derived from an EMBL/GenBank/DDBJ whole genome shotgun (WGS) entry which is preliminary data.</text>
</comment>
<sequence length="234" mass="26125">MMEPGAIPTTRQVGTFQTSTNPLSTFVSNRLTTYTRISLRGRREPGATPTTRQRDKTTTYTRISLRGGRKCVAVLVMKWVIQKSLFRCSRRTDKPPIRALLQRGGMGNRCGAYDEKGIFISTRLRGNDCASFRQVHLKTPYTPSRPTTKKIHQSKCKAYDEPDPPDSRVRTWHVSSSRWFRHPNGSTPMVLPSNGTVGKRLRPGPSEPGGLPPNGTIILRSWSSPVCSPMASNL</sequence>
<dbReference type="Proteomes" id="UP001552299">
    <property type="component" value="Unassembled WGS sequence"/>
</dbReference>
<dbReference type="EMBL" id="JANQDX010000013">
    <property type="protein sequence ID" value="KAL0912812.1"/>
    <property type="molecule type" value="Genomic_DNA"/>
</dbReference>
<evidence type="ECO:0000313" key="2">
    <source>
        <dbReference type="Proteomes" id="UP001552299"/>
    </source>
</evidence>
<name>A0ABD0UJ28_DENTH</name>
<protein>
    <submittedName>
        <fullName evidence="1">Uncharacterized protein</fullName>
    </submittedName>
</protein>
<reference evidence="1 2" key="1">
    <citation type="journal article" date="2024" name="Plant Biotechnol. J.">
        <title>Dendrobium thyrsiflorum genome and its molecular insights into genes involved in important horticultural traits.</title>
        <authorList>
            <person name="Chen B."/>
            <person name="Wang J.Y."/>
            <person name="Zheng P.J."/>
            <person name="Li K.L."/>
            <person name="Liang Y.M."/>
            <person name="Chen X.F."/>
            <person name="Zhang C."/>
            <person name="Zhao X."/>
            <person name="He X."/>
            <person name="Zhang G.Q."/>
            <person name="Liu Z.J."/>
            <person name="Xu Q."/>
        </authorList>
    </citation>
    <scope>NUCLEOTIDE SEQUENCE [LARGE SCALE GENOMIC DNA]</scope>
    <source>
        <strain evidence="1">GZMU011</strain>
    </source>
</reference>
<gene>
    <name evidence="1" type="ORF">M5K25_016220</name>
</gene>
<accession>A0ABD0UJ28</accession>
<evidence type="ECO:0000313" key="1">
    <source>
        <dbReference type="EMBL" id="KAL0912812.1"/>
    </source>
</evidence>
<organism evidence="1 2">
    <name type="scientific">Dendrobium thyrsiflorum</name>
    <name type="common">Pinecone-like raceme dendrobium</name>
    <name type="synonym">Orchid</name>
    <dbReference type="NCBI Taxonomy" id="117978"/>
    <lineage>
        <taxon>Eukaryota</taxon>
        <taxon>Viridiplantae</taxon>
        <taxon>Streptophyta</taxon>
        <taxon>Embryophyta</taxon>
        <taxon>Tracheophyta</taxon>
        <taxon>Spermatophyta</taxon>
        <taxon>Magnoliopsida</taxon>
        <taxon>Liliopsida</taxon>
        <taxon>Asparagales</taxon>
        <taxon>Orchidaceae</taxon>
        <taxon>Epidendroideae</taxon>
        <taxon>Malaxideae</taxon>
        <taxon>Dendrobiinae</taxon>
        <taxon>Dendrobium</taxon>
    </lineage>
</organism>